<evidence type="ECO:0000313" key="3">
    <source>
        <dbReference type="EMBL" id="BBZ28813.1"/>
    </source>
</evidence>
<dbReference type="KEGG" id="mmag:MMAD_31080"/>
<keyword evidence="2" id="KW-0812">Transmembrane</keyword>
<dbReference type="AlphaFoldDB" id="A0A7I7XI44"/>
<proteinExistence type="predicted"/>
<feature type="region of interest" description="Disordered" evidence="1">
    <location>
        <begin position="1"/>
        <end position="22"/>
    </location>
</feature>
<keyword evidence="4" id="KW-1185">Reference proteome</keyword>
<dbReference type="EMBL" id="AP022610">
    <property type="protein sequence ID" value="BBZ28813.1"/>
    <property type="molecule type" value="Genomic_DNA"/>
</dbReference>
<feature type="transmembrane region" description="Helical" evidence="2">
    <location>
        <begin position="41"/>
        <end position="63"/>
    </location>
</feature>
<reference evidence="3 4" key="1">
    <citation type="journal article" date="2019" name="Emerg. Microbes Infect.">
        <title>Comprehensive subspecies identification of 175 nontuberculous mycobacteria species based on 7547 genomic profiles.</title>
        <authorList>
            <person name="Matsumoto Y."/>
            <person name="Kinjo T."/>
            <person name="Motooka D."/>
            <person name="Nabeya D."/>
            <person name="Jung N."/>
            <person name="Uechi K."/>
            <person name="Horii T."/>
            <person name="Iida T."/>
            <person name="Fujita J."/>
            <person name="Nakamura S."/>
        </authorList>
    </citation>
    <scope>NUCLEOTIDE SEQUENCE [LARGE SCALE GENOMIC DNA]</scope>
    <source>
        <strain evidence="3 4">JCM 13574</strain>
    </source>
</reference>
<feature type="transmembrane region" description="Helical" evidence="2">
    <location>
        <begin position="70"/>
        <end position="91"/>
    </location>
</feature>
<evidence type="ECO:0000256" key="2">
    <source>
        <dbReference type="SAM" id="Phobius"/>
    </source>
</evidence>
<evidence type="ECO:0000313" key="4">
    <source>
        <dbReference type="Proteomes" id="UP000466517"/>
    </source>
</evidence>
<name>A0A7I7XI44_9MYCO</name>
<evidence type="ECO:0000256" key="1">
    <source>
        <dbReference type="SAM" id="MobiDB-lite"/>
    </source>
</evidence>
<protein>
    <submittedName>
        <fullName evidence="3">Uncharacterized protein</fullName>
    </submittedName>
</protein>
<gene>
    <name evidence="3" type="ORF">MMAD_31080</name>
</gene>
<keyword evidence="2" id="KW-0472">Membrane</keyword>
<sequence length="323" mass="32528">MPSSLRAAATATHDSGDSTGDVGLSPASGLNSALTACDTTAATVSAGAVGAAVGVTSAVAVVVGVSATSTVVAVVFGAMVFGAAVFGAVVFEAEPSSAAVLVVVAPWTVTVGVEADVDSDFDDDVGGDDVVALAPASWSVFADCVAVEDFFFGFVTVAVEPAALVVASDAAGVESLDPEAVLVVSFDALSEAVSDALFDAAAPAVVDFVDDWPDPDEDEVVDPELPVVSAAATPCPRKTAAPIPSATANPPTRPTYADAPMGNYLPSRHAPRAASGKTGSRRGRRGSRTKRLLTRTRAGRPGPGPARHRRPDARNATQSLSRR</sequence>
<organism evidence="3 4">
    <name type="scientific">Mycolicibacterium madagascariense</name>
    <dbReference type="NCBI Taxonomy" id="212765"/>
    <lineage>
        <taxon>Bacteria</taxon>
        <taxon>Bacillati</taxon>
        <taxon>Actinomycetota</taxon>
        <taxon>Actinomycetes</taxon>
        <taxon>Mycobacteriales</taxon>
        <taxon>Mycobacteriaceae</taxon>
        <taxon>Mycolicibacterium</taxon>
    </lineage>
</organism>
<feature type="region of interest" description="Disordered" evidence="1">
    <location>
        <begin position="233"/>
        <end position="323"/>
    </location>
</feature>
<keyword evidence="2" id="KW-1133">Transmembrane helix</keyword>
<feature type="compositionally biased region" description="Basic residues" evidence="1">
    <location>
        <begin position="279"/>
        <end position="298"/>
    </location>
</feature>
<accession>A0A7I7XI44</accession>
<dbReference type="Proteomes" id="UP000466517">
    <property type="component" value="Chromosome"/>
</dbReference>